<feature type="modified residue" description="N6-(pyridoxal phosphate)lysine" evidence="11">
    <location>
        <position position="45"/>
    </location>
</feature>
<evidence type="ECO:0000256" key="3">
    <source>
        <dbReference type="ARBA" id="ARBA00022898"/>
    </source>
</evidence>
<dbReference type="eggNOG" id="KOG0622">
    <property type="taxonomic scope" value="Eukaryota"/>
</dbReference>
<evidence type="ECO:0000256" key="11">
    <source>
        <dbReference type="PIRSR" id="PIRSR600183-50"/>
    </source>
</evidence>
<dbReference type="InterPro" id="IPR022644">
    <property type="entry name" value="De-COase2_N"/>
</dbReference>
<dbReference type="CTD" id="6758061"/>
<dbReference type="PROSITE" id="PS00879">
    <property type="entry name" value="ODR_DC_2_2"/>
    <property type="match status" value="1"/>
</dbReference>
<dbReference type="KEGG" id="tad:TRIADDRAFT_31500"/>
<evidence type="ECO:0000313" key="13">
    <source>
        <dbReference type="EMBL" id="EDV20648.1"/>
    </source>
</evidence>
<dbReference type="FunFam" id="3.20.20.10:FF:000005">
    <property type="entry name" value="Ornithine decarboxylase"/>
    <property type="match status" value="1"/>
</dbReference>
<dbReference type="GeneID" id="6758061"/>
<feature type="domain" description="Orn/DAP/Arg decarboxylase 2 N-terminal" evidence="12">
    <location>
        <begin position="22"/>
        <end position="254"/>
    </location>
</feature>
<keyword evidence="4" id="KW-0620">Polyamine biosynthesis</keyword>
<dbReference type="AlphaFoldDB" id="B3S9G9"/>
<organism evidence="13 14">
    <name type="scientific">Trichoplax adhaerens</name>
    <name type="common">Trichoplax reptans</name>
    <dbReference type="NCBI Taxonomy" id="10228"/>
    <lineage>
        <taxon>Eukaryota</taxon>
        <taxon>Metazoa</taxon>
        <taxon>Placozoa</taxon>
        <taxon>Uniplacotomia</taxon>
        <taxon>Trichoplacea</taxon>
        <taxon>Trichoplacidae</taxon>
        <taxon>Trichoplax</taxon>
    </lineage>
</organism>
<comment type="similarity">
    <text evidence="2">Belongs to the Orn/Lys/Arg decarboxylase class-II family.</text>
</comment>
<evidence type="ECO:0000259" key="12">
    <source>
        <dbReference type="Pfam" id="PF02784"/>
    </source>
</evidence>
<dbReference type="Gene3D" id="3.20.20.10">
    <property type="entry name" value="Alanine racemase"/>
    <property type="match status" value="1"/>
</dbReference>
<evidence type="ECO:0000256" key="4">
    <source>
        <dbReference type="ARBA" id="ARBA00023115"/>
    </source>
</evidence>
<evidence type="ECO:0000256" key="7">
    <source>
        <dbReference type="ARBA" id="ARBA00034138"/>
    </source>
</evidence>
<evidence type="ECO:0000313" key="14">
    <source>
        <dbReference type="Proteomes" id="UP000009022"/>
    </source>
</evidence>
<dbReference type="SUPFAM" id="SSF51419">
    <property type="entry name" value="PLP-binding barrel"/>
    <property type="match status" value="1"/>
</dbReference>
<comment type="function">
    <text evidence="8">Catalyzes the first and rate-limiting step of polyamine biosynthesis that converts ornithine into putrescine, which is the precursor for the polyamines, spermidine and spermine. Polyamines are essential for cell proliferation and are implicated in cellular processes, ranging from DNA replication to apoptosis.</text>
</comment>
<evidence type="ECO:0000256" key="5">
    <source>
        <dbReference type="ARBA" id="ARBA00023239"/>
    </source>
</evidence>
<dbReference type="OrthoDB" id="5034579at2759"/>
<protein>
    <recommendedName>
        <fullName evidence="7">ornithine decarboxylase</fullName>
        <ecNumber evidence="7">4.1.1.17</ecNumber>
    </recommendedName>
</protein>
<comment type="subunit">
    <text evidence="9">Homodimer. Only the dimer is catalytically active, as the active sites are constructed of residues from both monomers.</text>
</comment>
<dbReference type="PRINTS" id="PR01182">
    <property type="entry name" value="ORNDCRBXLASE"/>
</dbReference>
<dbReference type="RefSeq" id="XP_002116848.1">
    <property type="nucleotide sequence ID" value="XM_002116812.1"/>
</dbReference>
<evidence type="ECO:0000256" key="9">
    <source>
        <dbReference type="ARBA" id="ARBA00046672"/>
    </source>
</evidence>
<dbReference type="GO" id="GO:0004586">
    <property type="term" value="F:ornithine decarboxylase activity"/>
    <property type="evidence" value="ECO:0000318"/>
    <property type="project" value="GO_Central"/>
</dbReference>
<reference evidence="13 14" key="1">
    <citation type="journal article" date="2008" name="Nature">
        <title>The Trichoplax genome and the nature of placozoans.</title>
        <authorList>
            <person name="Srivastava M."/>
            <person name="Begovic E."/>
            <person name="Chapman J."/>
            <person name="Putnam N.H."/>
            <person name="Hellsten U."/>
            <person name="Kawashima T."/>
            <person name="Kuo A."/>
            <person name="Mitros T."/>
            <person name="Salamov A."/>
            <person name="Carpenter M.L."/>
            <person name="Signorovitch A.Y."/>
            <person name="Moreno M.A."/>
            <person name="Kamm K."/>
            <person name="Grimwood J."/>
            <person name="Schmutz J."/>
            <person name="Shapiro H."/>
            <person name="Grigoriev I.V."/>
            <person name="Buss L.W."/>
            <person name="Schierwater B."/>
            <person name="Dellaporta S.L."/>
            <person name="Rokhsar D.S."/>
        </authorList>
    </citation>
    <scope>NUCLEOTIDE SEQUENCE [LARGE SCALE GENOMIC DNA]</scope>
    <source>
        <strain evidence="13 14">Grell-BS-1999</strain>
    </source>
</reference>
<evidence type="ECO:0000256" key="6">
    <source>
        <dbReference type="ARBA" id="ARBA00034115"/>
    </source>
</evidence>
<dbReference type="EC" id="4.1.1.17" evidence="7"/>
<evidence type="ECO:0000256" key="8">
    <source>
        <dbReference type="ARBA" id="ARBA00037173"/>
    </source>
</evidence>
<dbReference type="InterPro" id="IPR022657">
    <property type="entry name" value="De-COase2_CS"/>
</dbReference>
<dbReference type="InterPro" id="IPR000183">
    <property type="entry name" value="Orn/DAP/Arg_de-COase"/>
</dbReference>
<evidence type="ECO:0000256" key="10">
    <source>
        <dbReference type="ARBA" id="ARBA00049127"/>
    </source>
</evidence>
<comment type="pathway">
    <text evidence="6">Amine and polyamine biosynthesis; putrescine biosynthesis via L-ornithine pathway; putrescine from L-ornithine: step 1/1.</text>
</comment>
<feature type="active site" description="Proton donor" evidence="11">
    <location>
        <position position="327"/>
    </location>
</feature>
<keyword evidence="5" id="KW-0456">Lyase</keyword>
<gene>
    <name evidence="13" type="ORF">TRIADDRAFT_31500</name>
</gene>
<dbReference type="PANTHER" id="PTHR11482:SF6">
    <property type="entry name" value="ORNITHINE DECARBOXYLASE 1-RELATED"/>
    <property type="match status" value="1"/>
</dbReference>
<dbReference type="Proteomes" id="UP000009022">
    <property type="component" value="Unassembled WGS sequence"/>
</dbReference>
<dbReference type="PRINTS" id="PR01179">
    <property type="entry name" value="ODADCRBXLASE"/>
</dbReference>
<dbReference type="OMA" id="NDGLYGC"/>
<dbReference type="InterPro" id="IPR009006">
    <property type="entry name" value="Ala_racemase/Decarboxylase_C"/>
</dbReference>
<dbReference type="HOGENOM" id="CLU_026444_1_1_1"/>
<name>B3S9G9_TRIAD</name>
<comment type="catalytic activity">
    <reaction evidence="10">
        <text>L-ornithine + H(+) = putrescine + CO2</text>
        <dbReference type="Rhea" id="RHEA:22964"/>
        <dbReference type="ChEBI" id="CHEBI:15378"/>
        <dbReference type="ChEBI" id="CHEBI:16526"/>
        <dbReference type="ChEBI" id="CHEBI:46911"/>
        <dbReference type="ChEBI" id="CHEBI:326268"/>
        <dbReference type="EC" id="4.1.1.17"/>
    </reaction>
</comment>
<dbReference type="CDD" id="cd00622">
    <property type="entry name" value="PLPDE_III_ODC"/>
    <property type="match status" value="1"/>
</dbReference>
<dbReference type="EMBL" id="DS985258">
    <property type="protein sequence ID" value="EDV20648.1"/>
    <property type="molecule type" value="Genomic_DNA"/>
</dbReference>
<proteinExistence type="inferred from homology"/>
<dbReference type="InParanoid" id="B3S9G9"/>
<dbReference type="InterPro" id="IPR002433">
    <property type="entry name" value="Orn_de-COase"/>
</dbReference>
<keyword evidence="3 11" id="KW-0663">Pyridoxal phosphate</keyword>
<accession>B3S9G9</accession>
<sequence length="390" mass="43182">MALINTLQKKNDDEPFYLVDIGDVIYKYVTWTSMMPGIRPYFALKCHPDFQIIATLCSLGAGLDVASAGEIEIARALGLQDEDVVYSNTCKGISHIRAAAKEGLTQMSFDSEVELQRIKLTFPNAKLLIRLLVDDSHSILKTGAKAGTPFSRVSHLFKVAKELGLNVVGTSFHIGSGCHDPSAFTKAIEKSKKAFDIAKEQGLELKVLDIGGGFPGHANTLFENMCHAVNQAIDIHFPADSGVKIIAEPGRFFAHTSSTLVANIIGKRLRYSDDDVQIEGTEMLYHINDGLIGSFLGTILARQKYLPQQLIPTKGKSYRSSLWGPSCGAMDCLLSDCNLPEMEAGEWVYYEDMGAYTSCLTTNFNGFKNTTRYYYINEKYWYDLPFSSML</sequence>
<dbReference type="PROSITE" id="PS00878">
    <property type="entry name" value="ODR_DC_2_1"/>
    <property type="match status" value="1"/>
</dbReference>
<dbReference type="PANTHER" id="PTHR11482">
    <property type="entry name" value="ARGININE/DIAMINOPIMELATE/ORNITHINE DECARBOXYLASE"/>
    <property type="match status" value="1"/>
</dbReference>
<dbReference type="InterPro" id="IPR022653">
    <property type="entry name" value="De-COase2_pyr-phos_BS"/>
</dbReference>
<comment type="cofactor">
    <cofactor evidence="1 11">
        <name>pyridoxal 5'-phosphate</name>
        <dbReference type="ChEBI" id="CHEBI:597326"/>
    </cofactor>
</comment>
<dbReference type="FunFam" id="2.40.37.10:FF:000037">
    <property type="entry name" value="Ornithine decarboxylase"/>
    <property type="match status" value="1"/>
</dbReference>
<evidence type="ECO:0000256" key="2">
    <source>
        <dbReference type="ARBA" id="ARBA00008872"/>
    </source>
</evidence>
<keyword evidence="14" id="KW-1185">Reference proteome</keyword>
<dbReference type="GO" id="GO:0033387">
    <property type="term" value="P:putrescine biosynthetic process from arginine, via ornithine"/>
    <property type="evidence" value="ECO:0000318"/>
    <property type="project" value="GO_Central"/>
</dbReference>
<dbReference type="Gene3D" id="2.40.37.10">
    <property type="entry name" value="Lyase, Ornithine Decarboxylase, Chain A, domain 1"/>
    <property type="match status" value="1"/>
</dbReference>
<dbReference type="InterPro" id="IPR029066">
    <property type="entry name" value="PLP-binding_barrel"/>
</dbReference>
<dbReference type="Pfam" id="PF02784">
    <property type="entry name" value="Orn_Arg_deC_N"/>
    <property type="match status" value="1"/>
</dbReference>
<dbReference type="STRING" id="10228.B3S9G9"/>
<evidence type="ECO:0000256" key="1">
    <source>
        <dbReference type="ARBA" id="ARBA00001933"/>
    </source>
</evidence>
<dbReference type="SUPFAM" id="SSF50621">
    <property type="entry name" value="Alanine racemase C-terminal domain-like"/>
    <property type="match status" value="1"/>
</dbReference>
<dbReference type="GO" id="GO:0005737">
    <property type="term" value="C:cytoplasm"/>
    <property type="evidence" value="ECO:0000318"/>
    <property type="project" value="GO_Central"/>
</dbReference>
<dbReference type="PhylomeDB" id="B3S9G9"/>